<feature type="transmembrane region" description="Helical" evidence="7">
    <location>
        <begin position="168"/>
        <end position="189"/>
    </location>
</feature>
<accession>A0A415ENW1</accession>
<keyword evidence="6 7" id="KW-0472">Membrane</keyword>
<evidence type="ECO:0000256" key="3">
    <source>
        <dbReference type="ARBA" id="ARBA00022475"/>
    </source>
</evidence>
<evidence type="ECO:0000256" key="7">
    <source>
        <dbReference type="SAM" id="Phobius"/>
    </source>
</evidence>
<keyword evidence="3" id="KW-1003">Cell membrane</keyword>
<evidence type="ECO:0000256" key="4">
    <source>
        <dbReference type="ARBA" id="ARBA00022692"/>
    </source>
</evidence>
<feature type="transmembrane region" description="Helical" evidence="7">
    <location>
        <begin position="410"/>
        <end position="435"/>
    </location>
</feature>
<dbReference type="GO" id="GO:0005886">
    <property type="term" value="C:plasma membrane"/>
    <property type="evidence" value="ECO:0007669"/>
    <property type="project" value="UniProtKB-SubCell"/>
</dbReference>
<dbReference type="PANTHER" id="PTHR30250">
    <property type="entry name" value="PST FAMILY PREDICTED COLANIC ACID TRANSPORTER"/>
    <property type="match status" value="1"/>
</dbReference>
<evidence type="ECO:0000256" key="2">
    <source>
        <dbReference type="ARBA" id="ARBA00007430"/>
    </source>
</evidence>
<gene>
    <name evidence="8" type="ORF">DW084_15670</name>
</gene>
<evidence type="ECO:0000256" key="1">
    <source>
        <dbReference type="ARBA" id="ARBA00004651"/>
    </source>
</evidence>
<sequence length="473" mass="52959">MRNAFRSGMIFTAIGQYSNVLIQLLINVVLSRLIPVEEFGVVANVQVFLVFFQMFVTAGLGPAIIQNKEMKEEDYGIVFNYTVLFAFLLAVGFGLFGHFVAIIYNNSIYKSLFWFMSIIVFSEGMNVVPTAILNKELRFRTLNLRLLFCNLFGAIFGIASAFAGFGVYALILSAAIPAIATLFANFAVVKIKYTKSLDPQPFKVLWSFAKNQLGFTILNYFSRNSDNLLIGRFLGPVPLANYQKSYQMITMPNTVFLGIISPVLQPVLSHHQDDVKLIRETFLKIVHVLGLIAFPLTIFMVMNAEEIILFLFGSRWYAAVVPFSILAFSIWAQMLTSATGSIFMARNHSKTLLKTGMISTFLILSLTLVGINFSKITYVAAFVCAAYILNFFTSYWILMTKVLEGKLSDVLKQLISPVCISVVLAAALFLFDHLITIDTNYFVLLVIKGILWLILLVSCLLITGEVKKIKSVF</sequence>
<evidence type="ECO:0000256" key="5">
    <source>
        <dbReference type="ARBA" id="ARBA00022989"/>
    </source>
</evidence>
<dbReference type="Pfam" id="PF13440">
    <property type="entry name" value="Polysacc_synt_3"/>
    <property type="match status" value="1"/>
</dbReference>
<dbReference type="PANTHER" id="PTHR30250:SF10">
    <property type="entry name" value="LIPOPOLYSACCHARIDE BIOSYNTHESIS PROTEIN WZXC"/>
    <property type="match status" value="1"/>
</dbReference>
<evidence type="ECO:0000313" key="9">
    <source>
        <dbReference type="Proteomes" id="UP000286288"/>
    </source>
</evidence>
<reference evidence="8 9" key="1">
    <citation type="submission" date="2018-08" db="EMBL/GenBank/DDBJ databases">
        <title>A genome reference for cultivated species of the human gut microbiota.</title>
        <authorList>
            <person name="Zou Y."/>
            <person name="Xue W."/>
            <person name="Luo G."/>
        </authorList>
    </citation>
    <scope>NUCLEOTIDE SEQUENCE [LARGE SCALE GENOMIC DNA]</scope>
    <source>
        <strain evidence="8 9">AF48-16</strain>
    </source>
</reference>
<feature type="transmembrane region" description="Helical" evidence="7">
    <location>
        <begin position="112"/>
        <end position="132"/>
    </location>
</feature>
<organism evidence="8 9">
    <name type="scientific">Enterococcus casseliflavus</name>
    <name type="common">Enterococcus flavescens</name>
    <dbReference type="NCBI Taxonomy" id="37734"/>
    <lineage>
        <taxon>Bacteria</taxon>
        <taxon>Bacillati</taxon>
        <taxon>Bacillota</taxon>
        <taxon>Bacilli</taxon>
        <taxon>Lactobacillales</taxon>
        <taxon>Enterococcaceae</taxon>
        <taxon>Enterococcus</taxon>
    </lineage>
</organism>
<dbReference type="RefSeq" id="WP_142965296.1">
    <property type="nucleotide sequence ID" value="NZ_CABHBK010000009.1"/>
</dbReference>
<feature type="transmembrane region" description="Helical" evidence="7">
    <location>
        <begin position="352"/>
        <end position="371"/>
    </location>
</feature>
<feature type="transmembrane region" description="Helical" evidence="7">
    <location>
        <begin position="77"/>
        <end position="100"/>
    </location>
</feature>
<dbReference type="InterPro" id="IPR050833">
    <property type="entry name" value="Poly_Biosynth_Transport"/>
</dbReference>
<comment type="caution">
    <text evidence="8">The sequence shown here is derived from an EMBL/GenBank/DDBJ whole genome shotgun (WGS) entry which is preliminary data.</text>
</comment>
<keyword evidence="5 7" id="KW-1133">Transmembrane helix</keyword>
<feature type="transmembrane region" description="Helical" evidence="7">
    <location>
        <begin position="144"/>
        <end position="162"/>
    </location>
</feature>
<keyword evidence="4 7" id="KW-0812">Transmembrane</keyword>
<name>A0A415ENW1_ENTCA</name>
<dbReference type="AlphaFoldDB" id="A0A415ENW1"/>
<feature type="transmembrane region" description="Helical" evidence="7">
    <location>
        <begin position="441"/>
        <end position="463"/>
    </location>
</feature>
<proteinExistence type="inferred from homology"/>
<protein>
    <submittedName>
        <fullName evidence="8">Lipopolysaccharide biosynthesis protein</fullName>
    </submittedName>
</protein>
<feature type="transmembrane region" description="Helical" evidence="7">
    <location>
        <begin position="7"/>
        <end position="26"/>
    </location>
</feature>
<evidence type="ECO:0000256" key="6">
    <source>
        <dbReference type="ARBA" id="ARBA00023136"/>
    </source>
</evidence>
<feature type="transmembrane region" description="Helical" evidence="7">
    <location>
        <begin position="46"/>
        <end position="65"/>
    </location>
</feature>
<comment type="subcellular location">
    <subcellularLocation>
        <location evidence="1">Cell membrane</location>
        <topology evidence="1">Multi-pass membrane protein</topology>
    </subcellularLocation>
</comment>
<dbReference type="Proteomes" id="UP000286288">
    <property type="component" value="Unassembled WGS sequence"/>
</dbReference>
<feature type="transmembrane region" description="Helical" evidence="7">
    <location>
        <begin position="282"/>
        <end position="301"/>
    </location>
</feature>
<feature type="transmembrane region" description="Helical" evidence="7">
    <location>
        <begin position="377"/>
        <end position="398"/>
    </location>
</feature>
<dbReference type="CDD" id="cd13127">
    <property type="entry name" value="MATE_tuaB_like"/>
    <property type="match status" value="1"/>
</dbReference>
<dbReference type="EMBL" id="QRMZ01000026">
    <property type="protein sequence ID" value="RHK04583.1"/>
    <property type="molecule type" value="Genomic_DNA"/>
</dbReference>
<comment type="similarity">
    <text evidence="2">Belongs to the polysaccharide synthase family.</text>
</comment>
<evidence type="ECO:0000313" key="8">
    <source>
        <dbReference type="EMBL" id="RHK04583.1"/>
    </source>
</evidence>